<dbReference type="InterPro" id="IPR012349">
    <property type="entry name" value="Split_barrel_FMN-bd"/>
</dbReference>
<evidence type="ECO:0000313" key="2">
    <source>
        <dbReference type="EMBL" id="EPY16941.1"/>
    </source>
</evidence>
<dbReference type="PIRSF" id="PIRSF010372">
    <property type="entry name" value="PaiB"/>
    <property type="match status" value="1"/>
</dbReference>
<reference evidence="2 3" key="1">
    <citation type="journal article" date="2013" name="PLoS ONE">
        <title>Predicting the Proteins of Angomonas deanei, Strigomonas culicis and Their Respective Endosymbionts Reveals New Aspects of the Trypanosomatidae Family.</title>
        <authorList>
            <person name="Motta M.C."/>
            <person name="Martins A.C."/>
            <person name="de Souza S.S."/>
            <person name="Catta-Preta C.M."/>
            <person name="Silva R."/>
            <person name="Klein C.C."/>
            <person name="de Almeida L.G."/>
            <person name="de Lima Cunha O."/>
            <person name="Ciapina L.P."/>
            <person name="Brocchi M."/>
            <person name="Colabardini A.C."/>
            <person name="de Araujo Lima B."/>
            <person name="Machado C.R."/>
            <person name="de Almeida Soares C.M."/>
            <person name="Probst C.M."/>
            <person name="de Menezes C.B."/>
            <person name="Thompson C.E."/>
            <person name="Bartholomeu D.C."/>
            <person name="Gradia D.F."/>
            <person name="Pavoni D.P."/>
            <person name="Grisard E.C."/>
            <person name="Fantinatti-Garboggini F."/>
            <person name="Marchini F.K."/>
            <person name="Rodrigues-Luiz G.F."/>
            <person name="Wagner G."/>
            <person name="Goldman G.H."/>
            <person name="Fietto J.L."/>
            <person name="Elias M.C."/>
            <person name="Goldman M.H."/>
            <person name="Sagot M.F."/>
            <person name="Pereira M."/>
            <person name="Stoco P.H."/>
            <person name="de Mendonca-Neto R.P."/>
            <person name="Teixeira S.M."/>
            <person name="Maciel T.E."/>
            <person name="de Oliveira Mendes T.A."/>
            <person name="Urmenyi T.P."/>
            <person name="de Souza W."/>
            <person name="Schenkman S."/>
            <person name="de Vasconcelos A.T."/>
        </authorList>
    </citation>
    <scope>NUCLEOTIDE SEQUENCE [LARGE SCALE GENOMIC DNA]</scope>
</reference>
<protein>
    <submittedName>
        <fullName evidence="2">Transcriptional regulator</fullName>
    </submittedName>
</protein>
<proteinExistence type="predicted"/>
<keyword evidence="1" id="KW-1133">Transmembrane helix</keyword>
<dbReference type="OrthoDB" id="2101473at2759"/>
<dbReference type="PANTHER" id="PTHR35802:SF1">
    <property type="entry name" value="PROTEASE SYNTHASE AND SPORULATION PROTEIN PAI 2"/>
    <property type="match status" value="1"/>
</dbReference>
<dbReference type="Pfam" id="PF04299">
    <property type="entry name" value="FMN_bind_2"/>
    <property type="match status" value="1"/>
</dbReference>
<keyword evidence="1" id="KW-0812">Transmembrane</keyword>
<sequence>MAYFAKYRLDDFDDQVDFIKKQQFGCLISQHEQGMLSTSLPFFVEEGSVSADQKTLTLVAHMSTINPQYKTPLAREEVLLVFTGPNTYIAPVWSPSKKVDHKVVPTWNYGTVQAYGIISYDTEKDHKRQAVSALTNANEKDRAEPWKVSDAPAAYTNILLDAIVVVRVRVTRMLGIHKYSQDKPESDRQGIVEGLQEEGSQCPRAKAVAEVMRPSSQMEKPPQRTTSLNLVVMLSVCVCLIAWFSFLSLPKRAA</sequence>
<keyword evidence="3" id="KW-1185">Reference proteome</keyword>
<dbReference type="Gene3D" id="2.30.110.10">
    <property type="entry name" value="Electron Transport, Fmn-binding Protein, Chain A"/>
    <property type="match status" value="1"/>
</dbReference>
<keyword evidence="1" id="KW-0472">Membrane</keyword>
<organism evidence="2 3">
    <name type="scientific">Strigomonas culicis</name>
    <dbReference type="NCBI Taxonomy" id="28005"/>
    <lineage>
        <taxon>Eukaryota</taxon>
        <taxon>Discoba</taxon>
        <taxon>Euglenozoa</taxon>
        <taxon>Kinetoplastea</taxon>
        <taxon>Metakinetoplastina</taxon>
        <taxon>Trypanosomatida</taxon>
        <taxon>Trypanosomatidae</taxon>
        <taxon>Strigomonadinae</taxon>
        <taxon>Strigomonas</taxon>
    </lineage>
</organism>
<dbReference type="EMBL" id="ATMH01010781">
    <property type="protein sequence ID" value="EPY16941.1"/>
    <property type="molecule type" value="Genomic_DNA"/>
</dbReference>
<comment type="caution">
    <text evidence="2">The sequence shown here is derived from an EMBL/GenBank/DDBJ whole genome shotgun (WGS) entry which is preliminary data.</text>
</comment>
<feature type="transmembrane region" description="Helical" evidence="1">
    <location>
        <begin position="228"/>
        <end position="249"/>
    </location>
</feature>
<dbReference type="PANTHER" id="PTHR35802">
    <property type="entry name" value="PROTEASE SYNTHASE AND SPORULATION PROTEIN PAI 2"/>
    <property type="match status" value="1"/>
</dbReference>
<evidence type="ECO:0000256" key="1">
    <source>
        <dbReference type="SAM" id="Phobius"/>
    </source>
</evidence>
<gene>
    <name evidence="2" type="ORF">STCU_10903</name>
</gene>
<dbReference type="AlphaFoldDB" id="S9UQL7"/>
<accession>S9UQL7</accession>
<evidence type="ECO:0000313" key="3">
    <source>
        <dbReference type="Proteomes" id="UP000015354"/>
    </source>
</evidence>
<dbReference type="SUPFAM" id="SSF50475">
    <property type="entry name" value="FMN-binding split barrel"/>
    <property type="match status" value="1"/>
</dbReference>
<dbReference type="Proteomes" id="UP000015354">
    <property type="component" value="Unassembled WGS sequence"/>
</dbReference>
<name>S9UQL7_9TRYP</name>
<dbReference type="InterPro" id="IPR007396">
    <property type="entry name" value="TR_PAI2-type"/>
</dbReference>